<protein>
    <recommendedName>
        <fullName evidence="5">Hydantoinase/oxoprolinase-like protein</fullName>
    </recommendedName>
</protein>
<dbReference type="OrthoDB" id="9768323at2"/>
<evidence type="ECO:0008006" key="5">
    <source>
        <dbReference type="Google" id="ProtNLM"/>
    </source>
</evidence>
<feature type="domain" description="Hydantoinase A/oxoprolinase" evidence="1">
    <location>
        <begin position="188"/>
        <end position="302"/>
    </location>
</feature>
<dbReference type="EMBL" id="QMEY01000020">
    <property type="protein sequence ID" value="RBQ15842.1"/>
    <property type="molecule type" value="Genomic_DNA"/>
</dbReference>
<accession>A0A366LRL6</accession>
<evidence type="ECO:0000259" key="1">
    <source>
        <dbReference type="Pfam" id="PF01968"/>
    </source>
</evidence>
<dbReference type="Proteomes" id="UP000253303">
    <property type="component" value="Unassembled WGS sequence"/>
</dbReference>
<comment type="caution">
    <text evidence="3">The sequence shown here is derived from an EMBL/GenBank/DDBJ whole genome shotgun (WGS) entry which is preliminary data.</text>
</comment>
<dbReference type="InterPro" id="IPR002821">
    <property type="entry name" value="Hydantoinase_A"/>
</dbReference>
<dbReference type="InterPro" id="IPR045079">
    <property type="entry name" value="Oxoprolinase-like"/>
</dbReference>
<evidence type="ECO:0000313" key="4">
    <source>
        <dbReference type="Proteomes" id="UP000253303"/>
    </source>
</evidence>
<gene>
    <name evidence="3" type="ORF">DP939_33055</name>
</gene>
<proteinExistence type="predicted"/>
<keyword evidence="4" id="KW-1185">Reference proteome</keyword>
<reference evidence="3 4" key="1">
    <citation type="submission" date="2018-06" db="EMBL/GenBank/DDBJ databases">
        <title>Sphaerisporangium craniellae sp. nov., isolated from a marine sponge in the South China Sea.</title>
        <authorList>
            <person name="Li L."/>
        </authorList>
    </citation>
    <scope>NUCLEOTIDE SEQUENCE [LARGE SCALE GENOMIC DNA]</scope>
    <source>
        <strain evidence="3 4">LHW63015</strain>
    </source>
</reference>
<dbReference type="PANTHER" id="PTHR11365">
    <property type="entry name" value="5-OXOPROLINASE RELATED"/>
    <property type="match status" value="1"/>
</dbReference>
<organism evidence="3 4">
    <name type="scientific">Spongiactinospora rosea</name>
    <dbReference type="NCBI Taxonomy" id="2248750"/>
    <lineage>
        <taxon>Bacteria</taxon>
        <taxon>Bacillati</taxon>
        <taxon>Actinomycetota</taxon>
        <taxon>Actinomycetes</taxon>
        <taxon>Streptosporangiales</taxon>
        <taxon>Streptosporangiaceae</taxon>
        <taxon>Spongiactinospora</taxon>
    </lineage>
</organism>
<dbReference type="RefSeq" id="WP_113984763.1">
    <property type="nucleotide sequence ID" value="NZ_QMEY01000020.1"/>
</dbReference>
<dbReference type="AlphaFoldDB" id="A0A366LRL6"/>
<sequence length="432" mass="44020">MTPLRLGISAAGPLVTAAVIDEWDHIVSTGTSDDGALATAVRAALEPVGPDAIGPIMLATTAFADRLQEHQAMGRVAVLRVGATPTTAVPPFAGWPRALAERVAGPWLGTGGGTDIDGSAHGALDVDAIRAFAGRCRDACDAIAVAGSFSYLDDRPERVAAALIREVLGTDLPITLSCEVGGFGLLERENAAILNAALSGHARGTLAGARSALRGLGLGAEPFVARNDGTLVSASRAAALPIHLVAGRLATAVLGRARPAGATDAIVVDDDGRSADAGVLRHGRLVLEPASTLAGVRTNQPMPLGFPKPAPMTAPITGDRLVGRLRRRVGDLPVLGPQASAPGVAPAVGAALASVSASVWSFVEAGGDRAGRLAECERRAIDEAILAGADPADTRISQVADTQVTYMSGGPLRLFVQAAGRPFHPIAEYHEA</sequence>
<evidence type="ECO:0000259" key="2">
    <source>
        <dbReference type="Pfam" id="PF05378"/>
    </source>
</evidence>
<dbReference type="Pfam" id="PF01968">
    <property type="entry name" value="Hydantoinase_A"/>
    <property type="match status" value="1"/>
</dbReference>
<feature type="domain" description="Hydantoinase/oxoprolinase N-terminal" evidence="2">
    <location>
        <begin position="32"/>
        <end position="167"/>
    </location>
</feature>
<dbReference type="Pfam" id="PF05378">
    <property type="entry name" value="Hydant_A_N"/>
    <property type="match status" value="1"/>
</dbReference>
<dbReference type="GO" id="GO:0016787">
    <property type="term" value="F:hydrolase activity"/>
    <property type="evidence" value="ECO:0007669"/>
    <property type="project" value="InterPro"/>
</dbReference>
<dbReference type="InterPro" id="IPR008040">
    <property type="entry name" value="Hydant_A_N"/>
</dbReference>
<name>A0A366LRL6_9ACTN</name>
<evidence type="ECO:0000313" key="3">
    <source>
        <dbReference type="EMBL" id="RBQ15842.1"/>
    </source>
</evidence>